<keyword evidence="1" id="KW-0812">Transmembrane</keyword>
<organism evidence="2 3">
    <name type="scientific">Rhizopus microsporus</name>
    <dbReference type="NCBI Taxonomy" id="58291"/>
    <lineage>
        <taxon>Eukaryota</taxon>
        <taxon>Fungi</taxon>
        <taxon>Fungi incertae sedis</taxon>
        <taxon>Mucoromycota</taxon>
        <taxon>Mucoromycotina</taxon>
        <taxon>Mucoromycetes</taxon>
        <taxon>Mucorales</taxon>
        <taxon>Mucorineae</taxon>
        <taxon>Rhizopodaceae</taxon>
        <taxon>Rhizopus</taxon>
    </lineage>
</organism>
<evidence type="ECO:0000313" key="3">
    <source>
        <dbReference type="Proteomes" id="UP000242381"/>
    </source>
</evidence>
<accession>A0A1X0S174</accession>
<sequence length="108" mass="12785">MDVVKSRQMPYIKYIIPVMMVIDIFRKKRGVSQHLFSLSSHTLKLFLLSTFSLWIGMVHDVRFDLFLKESLACFLFFFVAIILFKLLILVSLGKFNVNEIDFLWLKFS</sequence>
<evidence type="ECO:0000313" key="2">
    <source>
        <dbReference type="EMBL" id="ORE18055.1"/>
    </source>
</evidence>
<dbReference type="AlphaFoldDB" id="A0A1X0S174"/>
<reference evidence="2 3" key="1">
    <citation type="journal article" date="2016" name="Proc. Natl. Acad. Sci. U.S.A.">
        <title>Lipid metabolic changes in an early divergent fungus govern the establishment of a mutualistic symbiosis with endobacteria.</title>
        <authorList>
            <person name="Lastovetsky O.A."/>
            <person name="Gaspar M.L."/>
            <person name="Mondo S.J."/>
            <person name="LaButti K.M."/>
            <person name="Sandor L."/>
            <person name="Grigoriev I.V."/>
            <person name="Henry S.A."/>
            <person name="Pawlowska T.E."/>
        </authorList>
    </citation>
    <scope>NUCLEOTIDE SEQUENCE [LARGE SCALE GENOMIC DNA]</scope>
    <source>
        <strain evidence="2 3">ATCC 11559</strain>
    </source>
</reference>
<keyword evidence="1" id="KW-0472">Membrane</keyword>
<keyword evidence="1" id="KW-1133">Transmembrane helix</keyword>
<dbReference type="EMBL" id="KV921339">
    <property type="protein sequence ID" value="ORE18055.1"/>
    <property type="molecule type" value="Genomic_DNA"/>
</dbReference>
<feature type="transmembrane region" description="Helical" evidence="1">
    <location>
        <begin position="35"/>
        <end position="55"/>
    </location>
</feature>
<name>A0A1X0S174_RHIZD</name>
<feature type="transmembrane region" description="Helical" evidence="1">
    <location>
        <begin position="75"/>
        <end position="97"/>
    </location>
</feature>
<evidence type="ECO:0000256" key="1">
    <source>
        <dbReference type="SAM" id="Phobius"/>
    </source>
</evidence>
<proteinExistence type="predicted"/>
<dbReference type="Proteomes" id="UP000242381">
    <property type="component" value="Unassembled WGS sequence"/>
</dbReference>
<protein>
    <submittedName>
        <fullName evidence="2">Uncharacterized protein</fullName>
    </submittedName>
</protein>
<gene>
    <name evidence="2" type="ORF">BCV71DRAFT_235241</name>
</gene>